<dbReference type="AlphaFoldDB" id="A0A1Y1ZAT9"/>
<organism evidence="2 3">
    <name type="scientific">Clohesyomyces aquaticus</name>
    <dbReference type="NCBI Taxonomy" id="1231657"/>
    <lineage>
        <taxon>Eukaryota</taxon>
        <taxon>Fungi</taxon>
        <taxon>Dikarya</taxon>
        <taxon>Ascomycota</taxon>
        <taxon>Pezizomycotina</taxon>
        <taxon>Dothideomycetes</taxon>
        <taxon>Pleosporomycetidae</taxon>
        <taxon>Pleosporales</taxon>
        <taxon>Lindgomycetaceae</taxon>
        <taxon>Clohesyomyces</taxon>
    </lineage>
</organism>
<reference evidence="2 3" key="1">
    <citation type="submission" date="2016-07" db="EMBL/GenBank/DDBJ databases">
        <title>Pervasive Adenine N6-methylation of Active Genes in Fungi.</title>
        <authorList>
            <consortium name="DOE Joint Genome Institute"/>
            <person name="Mondo S.J."/>
            <person name="Dannebaum R.O."/>
            <person name="Kuo R.C."/>
            <person name="Labutti K."/>
            <person name="Haridas S."/>
            <person name="Kuo A."/>
            <person name="Salamov A."/>
            <person name="Ahrendt S.R."/>
            <person name="Lipzen A."/>
            <person name="Sullivan W."/>
            <person name="Andreopoulos W.B."/>
            <person name="Clum A."/>
            <person name="Lindquist E."/>
            <person name="Daum C."/>
            <person name="Ramamoorthy G.K."/>
            <person name="Gryganskyi A."/>
            <person name="Culley D."/>
            <person name="Magnuson J.K."/>
            <person name="James T.Y."/>
            <person name="O'Malley M.A."/>
            <person name="Stajich J.E."/>
            <person name="Spatafora J.W."/>
            <person name="Visel A."/>
            <person name="Grigoriev I.V."/>
        </authorList>
    </citation>
    <scope>NUCLEOTIDE SEQUENCE [LARGE SCALE GENOMIC DNA]</scope>
    <source>
        <strain evidence="2 3">CBS 115471</strain>
    </source>
</reference>
<sequence length="190" mass="20914">GGFVASPRDRHQSEGPDVIFPGPSCPYRCLETNALQNEHTRKRQSSTFLIISSTSPLCSTLPTSRTATHTLQPSIMCLILNYKYSCPSSLSPSSSSSSSTPSPASPHSESLIQHCHRSPHPCPGKYRIQTQTQLQTQNPYLGACSRVWEKTVHPPMCTRCLIKAQKKRRGEWRGVLGVEGEEGDFGGGWM</sequence>
<accession>A0A1Y1ZAT9</accession>
<evidence type="ECO:0000256" key="1">
    <source>
        <dbReference type="SAM" id="MobiDB-lite"/>
    </source>
</evidence>
<feature type="non-terminal residue" evidence="2">
    <location>
        <position position="1"/>
    </location>
</feature>
<proteinExistence type="predicted"/>
<evidence type="ECO:0000313" key="3">
    <source>
        <dbReference type="Proteomes" id="UP000193144"/>
    </source>
</evidence>
<comment type="caution">
    <text evidence="2">The sequence shown here is derived from an EMBL/GenBank/DDBJ whole genome shotgun (WGS) entry which is preliminary data.</text>
</comment>
<dbReference type="Proteomes" id="UP000193144">
    <property type="component" value="Unassembled WGS sequence"/>
</dbReference>
<evidence type="ECO:0000313" key="2">
    <source>
        <dbReference type="EMBL" id="ORY07400.1"/>
    </source>
</evidence>
<keyword evidence="3" id="KW-1185">Reference proteome</keyword>
<protein>
    <submittedName>
        <fullName evidence="2">Uncharacterized protein</fullName>
    </submittedName>
</protein>
<feature type="region of interest" description="Disordered" evidence="1">
    <location>
        <begin position="93"/>
        <end position="116"/>
    </location>
</feature>
<dbReference type="EMBL" id="MCFA01000109">
    <property type="protein sequence ID" value="ORY07400.1"/>
    <property type="molecule type" value="Genomic_DNA"/>
</dbReference>
<name>A0A1Y1ZAT9_9PLEO</name>
<feature type="compositionally biased region" description="Low complexity" evidence="1">
    <location>
        <begin position="93"/>
        <end position="110"/>
    </location>
</feature>
<gene>
    <name evidence="2" type="ORF">BCR34DRAFT_631243</name>
</gene>